<keyword evidence="1" id="KW-0812">Transmembrane</keyword>
<gene>
    <name evidence="2" type="ORF">ACRB68_33300</name>
</gene>
<name>A0A7K0BVQ9_9ACTN</name>
<sequence length="176" mass="18136">MILTRPGRADIAAAAAAAMTMLVYAAQKAYMAAEGKIGMPGHVASAAVQARFEHAGLAQAANAGLGVAAALLALATVTRRGGLLPRWAMLGTLAVAAVMLETGALVTLWRVDYGSPLAALEIPVGVAQVVSWTAVVISYYRRSGTAYPGIDGQRTVMTTDASSASHEWSTPRSHST</sequence>
<evidence type="ECO:0000313" key="3">
    <source>
        <dbReference type="Proteomes" id="UP000487268"/>
    </source>
</evidence>
<dbReference type="EMBL" id="WEGH01000002">
    <property type="protein sequence ID" value="MQY05258.1"/>
    <property type="molecule type" value="Genomic_DNA"/>
</dbReference>
<evidence type="ECO:0000256" key="1">
    <source>
        <dbReference type="SAM" id="Phobius"/>
    </source>
</evidence>
<feature type="transmembrane region" description="Helical" evidence="1">
    <location>
        <begin position="55"/>
        <end position="75"/>
    </location>
</feature>
<comment type="caution">
    <text evidence="2">The sequence shown here is derived from an EMBL/GenBank/DDBJ whole genome shotgun (WGS) entry which is preliminary data.</text>
</comment>
<feature type="transmembrane region" description="Helical" evidence="1">
    <location>
        <begin position="117"/>
        <end position="140"/>
    </location>
</feature>
<dbReference type="RefSeq" id="WP_153533348.1">
    <property type="nucleotide sequence ID" value="NZ_WEGH01000002.1"/>
</dbReference>
<evidence type="ECO:0000313" key="2">
    <source>
        <dbReference type="EMBL" id="MQY05258.1"/>
    </source>
</evidence>
<keyword evidence="1" id="KW-0472">Membrane</keyword>
<feature type="transmembrane region" description="Helical" evidence="1">
    <location>
        <begin position="87"/>
        <end position="111"/>
    </location>
</feature>
<organism evidence="2 3">
    <name type="scientific">Actinomadura macrotermitis</name>
    <dbReference type="NCBI Taxonomy" id="2585200"/>
    <lineage>
        <taxon>Bacteria</taxon>
        <taxon>Bacillati</taxon>
        <taxon>Actinomycetota</taxon>
        <taxon>Actinomycetes</taxon>
        <taxon>Streptosporangiales</taxon>
        <taxon>Thermomonosporaceae</taxon>
        <taxon>Actinomadura</taxon>
    </lineage>
</organism>
<dbReference type="AlphaFoldDB" id="A0A7K0BVQ9"/>
<accession>A0A7K0BVQ9</accession>
<dbReference type="Proteomes" id="UP000487268">
    <property type="component" value="Unassembled WGS sequence"/>
</dbReference>
<dbReference type="OrthoDB" id="5196682at2"/>
<keyword evidence="3" id="KW-1185">Reference proteome</keyword>
<protein>
    <recommendedName>
        <fullName evidence="4">DUF998 domain-containing protein</fullName>
    </recommendedName>
</protein>
<keyword evidence="1" id="KW-1133">Transmembrane helix</keyword>
<proteinExistence type="predicted"/>
<evidence type="ECO:0008006" key="4">
    <source>
        <dbReference type="Google" id="ProtNLM"/>
    </source>
</evidence>
<reference evidence="2 3" key="1">
    <citation type="submission" date="2019-10" db="EMBL/GenBank/DDBJ databases">
        <title>Actinomadura rubteroloni sp. nov. and Actinomadura macrotermitis sp. nov., isolated from the gut of fungus growing-termite Macrotermes natalensis.</title>
        <authorList>
            <person name="Benndorf R."/>
            <person name="Martin K."/>
            <person name="Kuefner M."/>
            <person name="De Beer W."/>
            <person name="Kaster A.-K."/>
            <person name="Vollmers J."/>
            <person name="Poulsen M."/>
            <person name="Beemelmanns C."/>
        </authorList>
    </citation>
    <scope>NUCLEOTIDE SEQUENCE [LARGE SCALE GENOMIC DNA]</scope>
    <source>
        <strain evidence="2 3">RB68</strain>
    </source>
</reference>